<proteinExistence type="inferred from homology"/>
<dbReference type="Pfam" id="PF13556">
    <property type="entry name" value="HTH_30"/>
    <property type="match status" value="1"/>
</dbReference>
<dbReference type="InterPro" id="IPR051448">
    <property type="entry name" value="CdaR-like_regulators"/>
</dbReference>
<protein>
    <recommendedName>
        <fullName evidence="6">PucR C-terminal helix-turn-helix domain-containing protein</fullName>
    </recommendedName>
</protein>
<accession>A0A7K1UW42</accession>
<dbReference type="EMBL" id="WRPP01000002">
    <property type="protein sequence ID" value="MVU78594.1"/>
    <property type="molecule type" value="Genomic_DNA"/>
</dbReference>
<evidence type="ECO:0000313" key="4">
    <source>
        <dbReference type="EMBL" id="MVU78594.1"/>
    </source>
</evidence>
<sequence>MREIGAARSRLVSIGLEPDVRYHAVLVSSTNTAYASTIAMDLLDDVAQQWNRSSVPIEMDGGYLMLVPATADDQEDELVVCLEAAADRIRPLLGRGWVSIGTSGPAPDPSNLLRAIDDARHTHRIATVRSGSLRSATSSDLSPRLTLLSFVPKDMRILFRNRLIGVLEDYDREHRTELVDTLAAFLDASGSWSRCAARLHVHVNTLRYRLQRIEALTGRDLAELPDRLDFYLALRCLQEEFA</sequence>
<dbReference type="Gene3D" id="1.10.10.2840">
    <property type="entry name" value="PucR C-terminal helix-turn-helix domain"/>
    <property type="match status" value="1"/>
</dbReference>
<dbReference type="InterPro" id="IPR041522">
    <property type="entry name" value="CdaR_GGDEF"/>
</dbReference>
<dbReference type="Pfam" id="PF17853">
    <property type="entry name" value="GGDEF_2"/>
    <property type="match status" value="1"/>
</dbReference>
<dbReference type="InterPro" id="IPR042070">
    <property type="entry name" value="PucR_C-HTH_sf"/>
</dbReference>
<feature type="domain" description="CdaR GGDEF-like" evidence="3">
    <location>
        <begin position="6"/>
        <end position="125"/>
    </location>
</feature>
<dbReference type="Proteomes" id="UP000466794">
    <property type="component" value="Unassembled WGS sequence"/>
</dbReference>
<comment type="similarity">
    <text evidence="1">Belongs to the CdaR family.</text>
</comment>
<organism evidence="4 5">
    <name type="scientific">Nocardia terrae</name>
    <dbReference type="NCBI Taxonomy" id="2675851"/>
    <lineage>
        <taxon>Bacteria</taxon>
        <taxon>Bacillati</taxon>
        <taxon>Actinomycetota</taxon>
        <taxon>Actinomycetes</taxon>
        <taxon>Mycobacteriales</taxon>
        <taxon>Nocardiaceae</taxon>
        <taxon>Nocardia</taxon>
    </lineage>
</organism>
<gene>
    <name evidence="4" type="ORF">GPX89_15225</name>
</gene>
<evidence type="ECO:0000256" key="1">
    <source>
        <dbReference type="ARBA" id="ARBA00006754"/>
    </source>
</evidence>
<dbReference type="PANTHER" id="PTHR33744">
    <property type="entry name" value="CARBOHYDRATE DIACID REGULATOR"/>
    <property type="match status" value="1"/>
</dbReference>
<evidence type="ECO:0000313" key="5">
    <source>
        <dbReference type="Proteomes" id="UP000466794"/>
    </source>
</evidence>
<dbReference type="PANTHER" id="PTHR33744:SF17">
    <property type="entry name" value="CONSERVED PROTEIN"/>
    <property type="match status" value="1"/>
</dbReference>
<keyword evidence="5" id="KW-1185">Reference proteome</keyword>
<evidence type="ECO:0000259" key="3">
    <source>
        <dbReference type="Pfam" id="PF17853"/>
    </source>
</evidence>
<name>A0A7K1UW42_9NOCA</name>
<evidence type="ECO:0008006" key="6">
    <source>
        <dbReference type="Google" id="ProtNLM"/>
    </source>
</evidence>
<dbReference type="RefSeq" id="WP_235947154.1">
    <property type="nucleotide sequence ID" value="NZ_WRPP01000002.1"/>
</dbReference>
<feature type="domain" description="PucR C-terminal helix-turn-helix" evidence="2">
    <location>
        <begin position="178"/>
        <end position="235"/>
    </location>
</feature>
<comment type="caution">
    <text evidence="4">The sequence shown here is derived from an EMBL/GenBank/DDBJ whole genome shotgun (WGS) entry which is preliminary data.</text>
</comment>
<dbReference type="AlphaFoldDB" id="A0A7K1UW42"/>
<dbReference type="InterPro" id="IPR025736">
    <property type="entry name" value="PucR_C-HTH_dom"/>
</dbReference>
<reference evidence="4 5" key="1">
    <citation type="submission" date="2019-12" db="EMBL/GenBank/DDBJ databases">
        <title>Nocardia sp. nov. ET3-3 isolated from soil.</title>
        <authorList>
            <person name="Kanchanasin P."/>
            <person name="Tanasupawat S."/>
            <person name="Yuki M."/>
            <person name="Kudo T."/>
        </authorList>
    </citation>
    <scope>NUCLEOTIDE SEQUENCE [LARGE SCALE GENOMIC DNA]</scope>
    <source>
        <strain evidence="4 5">ET3-3</strain>
    </source>
</reference>
<evidence type="ECO:0000259" key="2">
    <source>
        <dbReference type="Pfam" id="PF13556"/>
    </source>
</evidence>